<keyword evidence="3" id="KW-0963">Cytoplasm</keyword>
<dbReference type="NCBIfam" id="TIGR00172">
    <property type="entry name" value="maf"/>
    <property type="match status" value="1"/>
</dbReference>
<organism evidence="4 5">
    <name type="scientific">Virgibacillus sediminis</name>
    <dbReference type="NCBI Taxonomy" id="202260"/>
    <lineage>
        <taxon>Bacteria</taxon>
        <taxon>Bacillati</taxon>
        <taxon>Bacillota</taxon>
        <taxon>Bacilli</taxon>
        <taxon>Bacillales</taxon>
        <taxon>Bacillaceae</taxon>
        <taxon>Virgibacillus</taxon>
    </lineage>
</organism>
<feature type="site" description="Important for substrate specificity" evidence="3">
    <location>
        <position position="13"/>
    </location>
</feature>
<dbReference type="Pfam" id="PF02545">
    <property type="entry name" value="Maf"/>
    <property type="match status" value="1"/>
</dbReference>
<dbReference type="PANTHER" id="PTHR43213">
    <property type="entry name" value="BIFUNCTIONAL DTTP/UTP PYROPHOSPHATASE/METHYLTRANSFERASE PROTEIN-RELATED"/>
    <property type="match status" value="1"/>
</dbReference>
<dbReference type="InterPro" id="IPR003697">
    <property type="entry name" value="Maf-like"/>
</dbReference>
<feature type="site" description="Important for substrate specificity" evidence="3">
    <location>
        <position position="153"/>
    </location>
</feature>
<dbReference type="PIRSF" id="PIRSF006305">
    <property type="entry name" value="Maf"/>
    <property type="match status" value="1"/>
</dbReference>
<dbReference type="GO" id="GO:0016787">
    <property type="term" value="F:hydrolase activity"/>
    <property type="evidence" value="ECO:0007669"/>
    <property type="project" value="UniProtKB-KW"/>
</dbReference>
<gene>
    <name evidence="4" type="ORF">ACFODW_06355</name>
</gene>
<protein>
    <recommendedName>
        <fullName evidence="3">dTTP/UTP pyrophosphatase</fullName>
        <shortName evidence="3">dTTPase/UTPase</shortName>
        <ecNumber evidence="3">3.6.1.9</ecNumber>
    </recommendedName>
    <alternativeName>
        <fullName evidence="3">Nucleoside triphosphate pyrophosphatase</fullName>
    </alternativeName>
    <alternativeName>
        <fullName evidence="3">Nucleotide pyrophosphatase</fullName>
        <shortName evidence="3">Nucleotide PPase</shortName>
    </alternativeName>
</protein>
<dbReference type="SUPFAM" id="SSF52972">
    <property type="entry name" value="ITPase-like"/>
    <property type="match status" value="1"/>
</dbReference>
<feature type="site" description="Important for substrate specificity" evidence="3">
    <location>
        <position position="71"/>
    </location>
</feature>
<comment type="catalytic activity">
    <reaction evidence="3">
        <text>UTP + H2O = UMP + diphosphate + H(+)</text>
        <dbReference type="Rhea" id="RHEA:29395"/>
        <dbReference type="ChEBI" id="CHEBI:15377"/>
        <dbReference type="ChEBI" id="CHEBI:15378"/>
        <dbReference type="ChEBI" id="CHEBI:33019"/>
        <dbReference type="ChEBI" id="CHEBI:46398"/>
        <dbReference type="ChEBI" id="CHEBI:57865"/>
        <dbReference type="EC" id="3.6.1.9"/>
    </reaction>
</comment>
<comment type="caution">
    <text evidence="4">The sequence shown here is derived from an EMBL/GenBank/DDBJ whole genome shotgun (WGS) entry which is preliminary data.</text>
</comment>
<feature type="active site" description="Proton acceptor" evidence="3">
    <location>
        <position position="70"/>
    </location>
</feature>
<evidence type="ECO:0000313" key="5">
    <source>
        <dbReference type="Proteomes" id="UP001595387"/>
    </source>
</evidence>
<sequence>MTKQLILASSSPRRKELLSQVNIPFTLRKQDIDESQVTSQDPVEKVKQLAILKGRNIPIHQPDEVILSADTVVSYQNNIFEKPADQEEAKKMISTLSGDVHEVYTGVLLRTEEEEAVIVERTEVEFWPLTEEEINWYIATEEPYDKAGAYGIQHLGAMFVKQVKGDYYNVVGLPISRVVRELRRFSVFPERGDL</sequence>
<evidence type="ECO:0000256" key="2">
    <source>
        <dbReference type="ARBA" id="ARBA00022801"/>
    </source>
</evidence>
<dbReference type="RefSeq" id="WP_390304406.1">
    <property type="nucleotide sequence ID" value="NZ_JBHRRZ010000012.1"/>
</dbReference>
<keyword evidence="2 3" id="KW-0378">Hydrolase</keyword>
<evidence type="ECO:0000256" key="3">
    <source>
        <dbReference type="HAMAP-Rule" id="MF_00528"/>
    </source>
</evidence>
<dbReference type="HAMAP" id="MF_00528">
    <property type="entry name" value="Maf"/>
    <property type="match status" value="1"/>
</dbReference>
<name>A0ABV7A532_9BACI</name>
<comment type="caution">
    <text evidence="3">Lacks conserved residue(s) required for the propagation of feature annotation.</text>
</comment>
<keyword evidence="3" id="KW-0546">Nucleotide metabolism</keyword>
<comment type="similarity">
    <text evidence="3">Belongs to the Maf family. YhdE subfamily.</text>
</comment>
<dbReference type="EMBL" id="JBHRRZ010000012">
    <property type="protein sequence ID" value="MFC2947963.1"/>
    <property type="molecule type" value="Genomic_DNA"/>
</dbReference>
<dbReference type="PANTHER" id="PTHR43213:SF5">
    <property type="entry name" value="BIFUNCTIONAL DTTP_UTP PYROPHOSPHATASE_METHYLTRANSFERASE PROTEIN-RELATED"/>
    <property type="match status" value="1"/>
</dbReference>
<dbReference type="InterPro" id="IPR029001">
    <property type="entry name" value="ITPase-like_fam"/>
</dbReference>
<reference evidence="5" key="1">
    <citation type="journal article" date="2019" name="Int. J. Syst. Evol. Microbiol.">
        <title>The Global Catalogue of Microorganisms (GCM) 10K type strain sequencing project: providing services to taxonomists for standard genome sequencing and annotation.</title>
        <authorList>
            <consortium name="The Broad Institute Genomics Platform"/>
            <consortium name="The Broad Institute Genome Sequencing Center for Infectious Disease"/>
            <person name="Wu L."/>
            <person name="Ma J."/>
        </authorList>
    </citation>
    <scope>NUCLEOTIDE SEQUENCE [LARGE SCALE GENOMIC DNA]</scope>
    <source>
        <strain evidence="5">KCTC 13193</strain>
    </source>
</reference>
<keyword evidence="5" id="KW-1185">Reference proteome</keyword>
<proteinExistence type="inferred from homology"/>
<dbReference type="Proteomes" id="UP001595387">
    <property type="component" value="Unassembled WGS sequence"/>
</dbReference>
<accession>A0ABV7A532</accession>
<dbReference type="CDD" id="cd00555">
    <property type="entry name" value="Maf"/>
    <property type="match status" value="1"/>
</dbReference>
<evidence type="ECO:0000313" key="4">
    <source>
        <dbReference type="EMBL" id="MFC2947963.1"/>
    </source>
</evidence>
<dbReference type="Gene3D" id="3.90.950.10">
    <property type="match status" value="1"/>
</dbReference>
<dbReference type="EC" id="3.6.1.9" evidence="3"/>
<comment type="cofactor">
    <cofactor evidence="1 3">
        <name>a divalent metal cation</name>
        <dbReference type="ChEBI" id="CHEBI:60240"/>
    </cofactor>
</comment>
<evidence type="ECO:0000256" key="1">
    <source>
        <dbReference type="ARBA" id="ARBA00001968"/>
    </source>
</evidence>
<comment type="function">
    <text evidence="3">Nucleoside triphosphate pyrophosphatase that hydrolyzes dTTP and UTP. May have a dual role in cell division arrest and in preventing the incorporation of modified nucleotides into cellular nucleic acids.</text>
</comment>
<comment type="subcellular location">
    <subcellularLocation>
        <location evidence="3">Cytoplasm</location>
    </subcellularLocation>
</comment>
<comment type="catalytic activity">
    <reaction evidence="3">
        <text>dTTP + H2O = dTMP + diphosphate + H(+)</text>
        <dbReference type="Rhea" id="RHEA:28534"/>
        <dbReference type="ChEBI" id="CHEBI:15377"/>
        <dbReference type="ChEBI" id="CHEBI:15378"/>
        <dbReference type="ChEBI" id="CHEBI:33019"/>
        <dbReference type="ChEBI" id="CHEBI:37568"/>
        <dbReference type="ChEBI" id="CHEBI:63528"/>
        <dbReference type="EC" id="3.6.1.9"/>
    </reaction>
</comment>